<gene>
    <name evidence="1" type="primary">Q7Z8E8</name>
</gene>
<dbReference type="SUPFAM" id="SSF52047">
    <property type="entry name" value="RNI-like"/>
    <property type="match status" value="1"/>
</dbReference>
<dbReference type="EMBL" id="LR727534">
    <property type="protein sequence ID" value="VWO99293.1"/>
    <property type="molecule type" value="Genomic_DNA"/>
</dbReference>
<accession>A0A5K1K0P3</accession>
<proteinExistence type="predicted"/>
<dbReference type="AlphaFoldDB" id="A0A5K1K0P3"/>
<dbReference type="InterPro" id="IPR032675">
    <property type="entry name" value="LRR_dom_sf"/>
</dbReference>
<name>A0A5K1K0P3_9APHY</name>
<evidence type="ECO:0000313" key="1">
    <source>
        <dbReference type="EMBL" id="VWO99293.1"/>
    </source>
</evidence>
<sequence>MPDVFLNILDFVNLQDPNSDPFRGDYQFCHYNPTLAALAVTCKAFMEPALNVLWKSQRSLGPLVRTLPADLWEEEVVGTYMGKPAYELEMLRVPLSSEWSRFDFYAPRIRELGHWRFEFPEIHINNHGSPGDHALRRRVTSGVVTCLAFSRKTRWLLPNLTSLRWTKDDWSTTDLLPLFLGPNLTRLAISCHALPEEHDGTVPSSLAPVISSILNICPTLTQLEIYSDHPACTIDAAVTFALQCPMLESFIVSNPEPWPTPFIHHLARQPFLREVRLRMDKETSDNLGFLQTASLHHPFSSLQLLSVVMPSLGPSATLIQMMYQCQLTTVVFQLTDHVFPSEIADLFTALREHCSRETLRTVEIYAPSNRDWEFSNDDVFLLVHLEPLLHFPNIHIFSLEAPLVVDMGNEDLQAIADAWPRLVALLLMDGWGFANIPEATWAGVAYLTHKCPRLVSLSISIDSRIDDVALTTSLPSFQPNMRLRFLSVMDSVLKDVDVFAHSLFAIAPLVVGVDGWGFKNERLEISIPLEDASTFFDQVESVMWELRRTRMRDQFAFLDEHVRTEAEDMNPFSHRPVPRFPYVKLGPGRRVMEYPAPVWETLL</sequence>
<organism evidence="1">
    <name type="scientific">Ganoderma boninense</name>
    <dbReference type="NCBI Taxonomy" id="34458"/>
    <lineage>
        <taxon>Eukaryota</taxon>
        <taxon>Fungi</taxon>
        <taxon>Dikarya</taxon>
        <taxon>Basidiomycota</taxon>
        <taxon>Agaricomycotina</taxon>
        <taxon>Agaricomycetes</taxon>
        <taxon>Polyporales</taxon>
        <taxon>Polyporaceae</taxon>
        <taxon>Ganoderma</taxon>
    </lineage>
</organism>
<reference evidence="1" key="1">
    <citation type="submission" date="2019-10" db="EMBL/GenBank/DDBJ databases">
        <authorList>
            <person name="Nor Muhammad N."/>
        </authorList>
    </citation>
    <scope>NUCLEOTIDE SEQUENCE</scope>
</reference>
<protein>
    <submittedName>
        <fullName evidence="1">Cell surface hydrophobicity-associated protein</fullName>
    </submittedName>
</protein>
<dbReference type="Gene3D" id="3.80.10.10">
    <property type="entry name" value="Ribonuclease Inhibitor"/>
    <property type="match status" value="1"/>
</dbReference>